<proteinExistence type="predicted"/>
<reference evidence="2" key="1">
    <citation type="submission" date="2020-11" db="EMBL/GenBank/DDBJ databases">
        <title>Bacterial whole genome sequence for Caenimonas sp. DR4.4.</title>
        <authorList>
            <person name="Le V."/>
            <person name="Ko S.-R."/>
            <person name="Ahn C.-Y."/>
            <person name="Oh H.-M."/>
        </authorList>
    </citation>
    <scope>NUCLEOTIDE SEQUENCE</scope>
    <source>
        <strain evidence="2">DR4.4</strain>
    </source>
</reference>
<feature type="domain" description="ChrR-like cupin" evidence="1">
    <location>
        <begin position="37"/>
        <end position="126"/>
    </location>
</feature>
<evidence type="ECO:0000259" key="1">
    <source>
        <dbReference type="Pfam" id="PF12973"/>
    </source>
</evidence>
<dbReference type="Pfam" id="PF12973">
    <property type="entry name" value="Cupin_7"/>
    <property type="match status" value="1"/>
</dbReference>
<dbReference type="SUPFAM" id="SSF51182">
    <property type="entry name" value="RmlC-like cupins"/>
    <property type="match status" value="1"/>
</dbReference>
<dbReference type="InterPro" id="IPR025979">
    <property type="entry name" value="ChrR-like_cupin_dom"/>
</dbReference>
<dbReference type="Proteomes" id="UP000651050">
    <property type="component" value="Unassembled WGS sequence"/>
</dbReference>
<dbReference type="Gene3D" id="2.60.120.10">
    <property type="entry name" value="Jelly Rolls"/>
    <property type="match status" value="1"/>
</dbReference>
<dbReference type="EMBL" id="JADWYS010000001">
    <property type="protein sequence ID" value="MBG9390537.1"/>
    <property type="molecule type" value="Genomic_DNA"/>
</dbReference>
<sequence length="131" mass="14295">MKDDQALLARVKARVMKAIREQATSRPANPQVVRLGDAAGWETVAAGIERKMFWSADEVRSCLVRVAPGTTVPGHLHEVDEECLVLAGSCRIGPDIELRTGDFHVGRRGTWHGDAYTETGATLYLRGSPVL</sequence>
<name>A0A931H8V8_9BURK</name>
<protein>
    <submittedName>
        <fullName evidence="2">Cupin domain-containing protein</fullName>
    </submittedName>
</protein>
<evidence type="ECO:0000313" key="2">
    <source>
        <dbReference type="EMBL" id="MBG9390537.1"/>
    </source>
</evidence>
<dbReference type="InterPro" id="IPR014710">
    <property type="entry name" value="RmlC-like_jellyroll"/>
</dbReference>
<organism evidence="2 3">
    <name type="scientific">Caenimonas aquaedulcis</name>
    <dbReference type="NCBI Taxonomy" id="2793270"/>
    <lineage>
        <taxon>Bacteria</taxon>
        <taxon>Pseudomonadati</taxon>
        <taxon>Pseudomonadota</taxon>
        <taxon>Betaproteobacteria</taxon>
        <taxon>Burkholderiales</taxon>
        <taxon>Comamonadaceae</taxon>
        <taxon>Caenimonas</taxon>
    </lineage>
</organism>
<dbReference type="RefSeq" id="WP_196988271.1">
    <property type="nucleotide sequence ID" value="NZ_JADWYS010000001.1"/>
</dbReference>
<accession>A0A931H8V8</accession>
<dbReference type="AlphaFoldDB" id="A0A931H8V8"/>
<evidence type="ECO:0000313" key="3">
    <source>
        <dbReference type="Proteomes" id="UP000651050"/>
    </source>
</evidence>
<comment type="caution">
    <text evidence="2">The sequence shown here is derived from an EMBL/GenBank/DDBJ whole genome shotgun (WGS) entry which is preliminary data.</text>
</comment>
<dbReference type="InterPro" id="IPR011051">
    <property type="entry name" value="RmlC_Cupin_sf"/>
</dbReference>
<keyword evidence="3" id="KW-1185">Reference proteome</keyword>
<gene>
    <name evidence="2" type="ORF">I5803_21075</name>
</gene>